<evidence type="ECO:0000313" key="3">
    <source>
        <dbReference type="EMBL" id="OAX77190.1"/>
    </source>
</evidence>
<reference evidence="3 4" key="1">
    <citation type="submission" date="2015-07" db="EMBL/GenBank/DDBJ databases">
        <title>Emmonsia species relationships and genome sequence.</title>
        <authorList>
            <person name="Cuomo C.A."/>
            <person name="Schwartz I.S."/>
            <person name="Kenyon C."/>
            <person name="de Hoog G.S."/>
            <person name="Govender N.P."/>
            <person name="Botha A."/>
            <person name="Moreno L."/>
            <person name="de Vries M."/>
            <person name="Munoz J.F."/>
            <person name="Stielow J.B."/>
        </authorList>
    </citation>
    <scope>NUCLEOTIDE SEQUENCE [LARGE SCALE GENOMIC DNA]</scope>
    <source>
        <strain evidence="3 4">CBS 136260</strain>
    </source>
</reference>
<keyword evidence="2" id="KW-0472">Membrane</keyword>
<dbReference type="AlphaFoldDB" id="A0A1B7NKQ0"/>
<protein>
    <submittedName>
        <fullName evidence="3">Uncharacterized protein</fullName>
    </submittedName>
</protein>
<keyword evidence="2" id="KW-0812">Transmembrane</keyword>
<dbReference type="OrthoDB" id="5381403at2759"/>
<feature type="transmembrane region" description="Helical" evidence="2">
    <location>
        <begin position="285"/>
        <end position="306"/>
    </location>
</feature>
<dbReference type="Proteomes" id="UP000091918">
    <property type="component" value="Unassembled WGS sequence"/>
</dbReference>
<feature type="region of interest" description="Disordered" evidence="1">
    <location>
        <begin position="1"/>
        <end position="98"/>
    </location>
</feature>
<accession>A0A1B7NKQ0</accession>
<evidence type="ECO:0000256" key="2">
    <source>
        <dbReference type="SAM" id="Phobius"/>
    </source>
</evidence>
<keyword evidence="4" id="KW-1185">Reference proteome</keyword>
<feature type="compositionally biased region" description="Polar residues" evidence="1">
    <location>
        <begin position="32"/>
        <end position="42"/>
    </location>
</feature>
<organism evidence="3 4">
    <name type="scientific">Emergomyces africanus</name>
    <dbReference type="NCBI Taxonomy" id="1955775"/>
    <lineage>
        <taxon>Eukaryota</taxon>
        <taxon>Fungi</taxon>
        <taxon>Dikarya</taxon>
        <taxon>Ascomycota</taxon>
        <taxon>Pezizomycotina</taxon>
        <taxon>Eurotiomycetes</taxon>
        <taxon>Eurotiomycetidae</taxon>
        <taxon>Onygenales</taxon>
        <taxon>Ajellomycetaceae</taxon>
        <taxon>Emergomyces</taxon>
    </lineage>
</organism>
<keyword evidence="2" id="KW-1133">Transmembrane helix</keyword>
<feature type="region of interest" description="Disordered" evidence="1">
    <location>
        <begin position="117"/>
        <end position="197"/>
    </location>
</feature>
<comment type="caution">
    <text evidence="3">The sequence shown here is derived from an EMBL/GenBank/DDBJ whole genome shotgun (WGS) entry which is preliminary data.</text>
</comment>
<dbReference type="EMBL" id="LGUA01003079">
    <property type="protein sequence ID" value="OAX77190.1"/>
    <property type="molecule type" value="Genomic_DNA"/>
</dbReference>
<proteinExistence type="predicted"/>
<name>A0A1B7NKQ0_9EURO</name>
<feature type="compositionally biased region" description="Polar residues" evidence="1">
    <location>
        <begin position="183"/>
        <end position="195"/>
    </location>
</feature>
<gene>
    <name evidence="3" type="ORF">ACJ72_08514</name>
</gene>
<feature type="compositionally biased region" description="Basic residues" evidence="1">
    <location>
        <begin position="60"/>
        <end position="81"/>
    </location>
</feature>
<sequence length="337" mass="37374">MARRQRPKDRDLRQGSESSSTGSWRSHDTAMQWDQGQGQDSTCLRPIPVRNSGQEPRLQSIHKYRSTSRSSRSHRSNRSATRRSYSPDISPTEVRSGFGSHRKALALLGAAGYPPPYFPEPPKANPRKRSPSWTPPPLLEPSALKPTPAPGTFLNDGSDQEVSPAFPNPDDLMDPDHRRPSVASATTISSQGSKDSTGRFHKHLQRFFGEDQGNMSDSALSHHPKVRERKNSTRSLNPAARSFSPTGGGGGGDVGSSRPRTALPSSSNVTPGMFQRFNCGIMWSAAYDALEVLAVTLFLYSFWLYVRCVSSFWHPRDIITFELSMPIFIGNMLKQLY</sequence>
<evidence type="ECO:0000313" key="4">
    <source>
        <dbReference type="Proteomes" id="UP000091918"/>
    </source>
</evidence>
<dbReference type="STRING" id="1658172.A0A1B7NKQ0"/>
<feature type="region of interest" description="Disordered" evidence="1">
    <location>
        <begin position="211"/>
        <end position="267"/>
    </location>
</feature>
<evidence type="ECO:0000256" key="1">
    <source>
        <dbReference type="SAM" id="MobiDB-lite"/>
    </source>
</evidence>